<evidence type="ECO:0000313" key="1">
    <source>
        <dbReference type="EMBL" id="GLR75024.1"/>
    </source>
</evidence>
<proteinExistence type="predicted"/>
<dbReference type="EMBL" id="MSCP01000001">
    <property type="protein sequence ID" value="PQJ92936.1"/>
    <property type="molecule type" value="Genomic_DNA"/>
</dbReference>
<evidence type="ECO:0000313" key="2">
    <source>
        <dbReference type="EMBL" id="PQJ92936.1"/>
    </source>
</evidence>
<gene>
    <name evidence="2" type="ORF">BTO23_02240</name>
    <name evidence="1" type="ORF">GCM10007855_18980</name>
</gene>
<accession>A0A2S7XGZ1</accession>
<reference evidence="1" key="1">
    <citation type="journal article" date="2014" name="Int. J. Syst. Evol. Microbiol.">
        <title>Complete genome of a new Firmicutes species belonging to the dominant human colonic microbiota ('Ruminococcus bicirculans') reveals two chromosomes and a selective capacity to utilize plant glucans.</title>
        <authorList>
            <consortium name="NISC Comparative Sequencing Program"/>
            <person name="Wegmann U."/>
            <person name="Louis P."/>
            <person name="Goesmann A."/>
            <person name="Henrissat B."/>
            <person name="Duncan S.H."/>
            <person name="Flint H.J."/>
        </authorList>
    </citation>
    <scope>NUCLEOTIDE SEQUENCE</scope>
    <source>
        <strain evidence="1">NBRC 105001</strain>
    </source>
</reference>
<sequence>MKYILSLILLFTLSGCVSETYQEKSTVNLVTTGDINNTLQGKKTFSWHPTISANYLNKELNNRDTEERFSHSLKSSLEKRGFQFVDNATDADFYVGYGLGLEENIQDEDILEKTGLLTGIQPIGVENDDSKKASIFIAIFLPNEPYQQWSVLAQGYTNSDNKMSLDELTEFMLHNLKK</sequence>
<keyword evidence="4" id="KW-1185">Reference proteome</keyword>
<dbReference type="Gene3D" id="3.30.160.670">
    <property type="match status" value="1"/>
</dbReference>
<dbReference type="OrthoDB" id="5876564at2"/>
<dbReference type="EMBL" id="BSOU01000004">
    <property type="protein sequence ID" value="GLR75024.1"/>
    <property type="molecule type" value="Genomic_DNA"/>
</dbReference>
<dbReference type="PROSITE" id="PS51257">
    <property type="entry name" value="PROKAR_LIPOPROTEIN"/>
    <property type="match status" value="1"/>
</dbReference>
<evidence type="ECO:0008006" key="5">
    <source>
        <dbReference type="Google" id="ProtNLM"/>
    </source>
</evidence>
<dbReference type="AlphaFoldDB" id="A0A2S7XGZ1"/>
<reference evidence="4" key="3">
    <citation type="journal article" date="2019" name="Int. J. Syst. Evol. Microbiol.">
        <title>The Global Catalogue of Microorganisms (GCM) 10K type strain sequencing project: providing services to taxonomists for standard genome sequencing and annotation.</title>
        <authorList>
            <consortium name="The Broad Institute Genomics Platform"/>
            <consortium name="The Broad Institute Genome Sequencing Center for Infectious Disease"/>
            <person name="Wu L."/>
            <person name="Ma J."/>
        </authorList>
    </citation>
    <scope>NUCLEOTIDE SEQUENCE [LARGE SCALE GENOMIC DNA]</scope>
    <source>
        <strain evidence="4">NBRC 105001</strain>
    </source>
</reference>
<dbReference type="Proteomes" id="UP000239273">
    <property type="component" value="Unassembled WGS sequence"/>
</dbReference>
<name>A0A2S7XGZ1_9GAMM</name>
<comment type="caution">
    <text evidence="2">The sequence shown here is derived from an EMBL/GenBank/DDBJ whole genome shotgun (WGS) entry which is preliminary data.</text>
</comment>
<dbReference type="RefSeq" id="WP_060991481.1">
    <property type="nucleotide sequence ID" value="NZ_BSOU01000004.1"/>
</dbReference>
<organism evidence="2 3">
    <name type="scientific">Aliivibrio sifiae</name>
    <dbReference type="NCBI Taxonomy" id="566293"/>
    <lineage>
        <taxon>Bacteria</taxon>
        <taxon>Pseudomonadati</taxon>
        <taxon>Pseudomonadota</taxon>
        <taxon>Gammaproteobacteria</taxon>
        <taxon>Vibrionales</taxon>
        <taxon>Vibrionaceae</taxon>
        <taxon>Aliivibrio</taxon>
    </lineage>
</organism>
<dbReference type="Proteomes" id="UP001156660">
    <property type="component" value="Unassembled WGS sequence"/>
</dbReference>
<evidence type="ECO:0000313" key="4">
    <source>
        <dbReference type="Proteomes" id="UP001156660"/>
    </source>
</evidence>
<protein>
    <recommendedName>
        <fullName evidence="5">DUF4136 domain-containing protein</fullName>
    </recommendedName>
</protein>
<reference evidence="2 3" key="2">
    <citation type="submission" date="2016-12" db="EMBL/GenBank/DDBJ databases">
        <title>Diversity of luminous bacteria.</title>
        <authorList>
            <person name="Yoshizawa S."/>
            <person name="Kogure K."/>
        </authorList>
    </citation>
    <scope>NUCLEOTIDE SEQUENCE [LARGE SCALE GENOMIC DNA]</scope>
    <source>
        <strain evidence="2 3">NBRC 105001</strain>
    </source>
</reference>
<reference evidence="1" key="4">
    <citation type="submission" date="2023-01" db="EMBL/GenBank/DDBJ databases">
        <title>Draft genome sequence of Aliivibrio sifiae strain NBRC 105001.</title>
        <authorList>
            <person name="Sun Q."/>
            <person name="Mori K."/>
        </authorList>
    </citation>
    <scope>NUCLEOTIDE SEQUENCE</scope>
    <source>
        <strain evidence="1">NBRC 105001</strain>
    </source>
</reference>
<evidence type="ECO:0000313" key="3">
    <source>
        <dbReference type="Proteomes" id="UP000239273"/>
    </source>
</evidence>